<dbReference type="GO" id="GO:1901135">
    <property type="term" value="P:carbohydrate derivative metabolic process"/>
    <property type="evidence" value="ECO:0007669"/>
    <property type="project" value="InterPro"/>
</dbReference>
<dbReference type="STRING" id="747682.MALL_0094"/>
<feature type="transmembrane region" description="Helical" evidence="1">
    <location>
        <begin position="247"/>
        <end position="264"/>
    </location>
</feature>
<dbReference type="eggNOG" id="COG1737">
    <property type="taxonomic scope" value="Bacteria"/>
</dbReference>
<feature type="domain" description="HTH rpiR-type" evidence="2">
    <location>
        <begin position="6"/>
        <end position="82"/>
    </location>
</feature>
<protein>
    <submittedName>
        <fullName evidence="3">SIS domain protein</fullName>
    </submittedName>
</protein>
<dbReference type="InterPro" id="IPR036388">
    <property type="entry name" value="WH-like_DNA-bd_sf"/>
</dbReference>
<dbReference type="Pfam" id="PF01380">
    <property type="entry name" value="SIS"/>
    <property type="match status" value="1"/>
</dbReference>
<dbReference type="InterPro" id="IPR009057">
    <property type="entry name" value="Homeodomain-like_sf"/>
</dbReference>
<dbReference type="Gene3D" id="3.40.50.10490">
    <property type="entry name" value="Glucose-6-phosphate isomerase like protein, domain 1"/>
    <property type="match status" value="1"/>
</dbReference>
<keyword evidence="4" id="KW-1185">Reference proteome</keyword>
<dbReference type="Gene3D" id="1.10.10.10">
    <property type="entry name" value="Winged helix-like DNA-binding domain superfamily/Winged helix DNA-binding domain"/>
    <property type="match status" value="1"/>
</dbReference>
<dbReference type="SUPFAM" id="SSF53697">
    <property type="entry name" value="SIS domain"/>
    <property type="match status" value="1"/>
</dbReference>
<proteinExistence type="predicted"/>
<dbReference type="AlphaFoldDB" id="D4XVT1"/>
<keyword evidence="1" id="KW-0472">Membrane</keyword>
<dbReference type="PANTHER" id="PTHR30514">
    <property type="entry name" value="GLUCOKINASE"/>
    <property type="match status" value="1"/>
</dbReference>
<evidence type="ECO:0000313" key="4">
    <source>
        <dbReference type="Proteomes" id="UP000004757"/>
    </source>
</evidence>
<evidence type="ECO:0000313" key="3">
    <source>
        <dbReference type="EMBL" id="EFF41545.1"/>
    </source>
</evidence>
<dbReference type="OrthoDB" id="397713at2"/>
<evidence type="ECO:0000259" key="2">
    <source>
        <dbReference type="PROSITE" id="PS51071"/>
    </source>
</evidence>
<dbReference type="Proteomes" id="UP000004757">
    <property type="component" value="Unassembled WGS sequence"/>
</dbReference>
<dbReference type="GO" id="GO:0003677">
    <property type="term" value="F:DNA binding"/>
    <property type="evidence" value="ECO:0007669"/>
    <property type="project" value="InterPro"/>
</dbReference>
<dbReference type="InterPro" id="IPR047640">
    <property type="entry name" value="RpiR-like"/>
</dbReference>
<dbReference type="SUPFAM" id="SSF46689">
    <property type="entry name" value="Homeodomain-like"/>
    <property type="match status" value="1"/>
</dbReference>
<dbReference type="GO" id="GO:0097367">
    <property type="term" value="F:carbohydrate derivative binding"/>
    <property type="evidence" value="ECO:0007669"/>
    <property type="project" value="InterPro"/>
</dbReference>
<dbReference type="PROSITE" id="PS51071">
    <property type="entry name" value="HTH_RPIR"/>
    <property type="match status" value="1"/>
</dbReference>
<keyword evidence="1" id="KW-0812">Transmembrane</keyword>
<dbReference type="GO" id="GO:0003700">
    <property type="term" value="F:DNA-binding transcription factor activity"/>
    <property type="evidence" value="ECO:0007669"/>
    <property type="project" value="InterPro"/>
</dbReference>
<dbReference type="EMBL" id="ADNC01000012">
    <property type="protein sequence ID" value="EFF41545.1"/>
    <property type="molecule type" value="Genomic_DNA"/>
</dbReference>
<accession>D4XVT1</accession>
<keyword evidence="1" id="KW-1133">Transmembrane helix</keyword>
<organism evidence="3 4">
    <name type="scientific">Mycoplasmopsis alligatoris A21JP2</name>
    <dbReference type="NCBI Taxonomy" id="747682"/>
    <lineage>
        <taxon>Bacteria</taxon>
        <taxon>Bacillati</taxon>
        <taxon>Mycoplasmatota</taxon>
        <taxon>Mycoplasmoidales</taxon>
        <taxon>Metamycoplasmataceae</taxon>
        <taxon>Mycoplasmopsis</taxon>
    </lineage>
</organism>
<dbReference type="PANTHER" id="PTHR30514:SF1">
    <property type="entry name" value="HTH-TYPE TRANSCRIPTIONAL REGULATOR HEXR-RELATED"/>
    <property type="match status" value="1"/>
</dbReference>
<evidence type="ECO:0000256" key="1">
    <source>
        <dbReference type="SAM" id="Phobius"/>
    </source>
</evidence>
<name>D4XVT1_9BACT</name>
<dbReference type="Pfam" id="PF01418">
    <property type="entry name" value="HTH_6"/>
    <property type="match status" value="1"/>
</dbReference>
<dbReference type="RefSeq" id="WP_005683477.1">
    <property type="nucleotide sequence ID" value="NZ_ADNC01000012.1"/>
</dbReference>
<gene>
    <name evidence="3" type="ORF">MALL_0094</name>
</gene>
<dbReference type="InterPro" id="IPR001347">
    <property type="entry name" value="SIS_dom"/>
</dbReference>
<sequence length="282" mass="32556">MNSKYNIFSDDKFKELIRADDNYSYLANWIEQNPNAFLTKSQDQLSGEIFVSQASISRFVKKSGFNNYRELQVFVAMKAQEVIPTMELELKKGNKINDLKNNVFLQYSNLTKIVYNSIDENILENVVKDLLNSKIIFIMGIGTNGEISSYYARQFRKFGINAYAINSIHDFVEEIEGFVGQNIHCILLSKSFKTKEILNATLILLKKKINYSIITTNANLNYTGCKNILLYQYFDKRSYSFDIANKIALYMVLDIILLAMASVIDPEMETFKKTQSLLQIYK</sequence>
<comment type="caution">
    <text evidence="3">The sequence shown here is derived from an EMBL/GenBank/DDBJ whole genome shotgun (WGS) entry which is preliminary data.</text>
</comment>
<dbReference type="InterPro" id="IPR000281">
    <property type="entry name" value="HTH_RpiR"/>
</dbReference>
<reference evidence="3 4" key="1">
    <citation type="submission" date="2010-03" db="EMBL/GenBank/DDBJ databases">
        <authorList>
            <person name="Glass J.I."/>
            <person name="Benders G.A."/>
            <person name="Durkin A.S."/>
            <person name="Farmerie W.G."/>
            <person name="Hlavinka K."/>
            <person name="Hostetler J."/>
            <person name="Jackson J."/>
            <person name="May M.A."/>
            <person name="Miller R.H."/>
            <person name="Paralanov V."/>
            <person name="Radune D."/>
            <person name="Szczypinski B."/>
            <person name="Brown D.R."/>
        </authorList>
    </citation>
    <scope>NUCLEOTIDE SEQUENCE [LARGE SCALE GENOMIC DNA]</scope>
    <source>
        <strain evidence="3 4">A21JP2</strain>
    </source>
</reference>
<dbReference type="InterPro" id="IPR046348">
    <property type="entry name" value="SIS_dom_sf"/>
</dbReference>